<organism evidence="1 2">
    <name type="scientific">Bacteroides uniformis</name>
    <dbReference type="NCBI Taxonomy" id="820"/>
    <lineage>
        <taxon>Bacteria</taxon>
        <taxon>Pseudomonadati</taxon>
        <taxon>Bacteroidota</taxon>
        <taxon>Bacteroidia</taxon>
        <taxon>Bacteroidales</taxon>
        <taxon>Bacteroidaceae</taxon>
        <taxon>Bacteroides</taxon>
    </lineage>
</organism>
<name>A0AAW6G2L7_BACUN</name>
<dbReference type="EMBL" id="JAQNQY010000017">
    <property type="protein sequence ID" value="MDC1753696.1"/>
    <property type="molecule type" value="Genomic_DNA"/>
</dbReference>
<gene>
    <name evidence="1" type="ORF">POY80_14735</name>
</gene>
<reference evidence="1" key="1">
    <citation type="submission" date="2022-10" db="EMBL/GenBank/DDBJ databases">
        <title>Human gut microbiome strain richness.</title>
        <authorList>
            <person name="Chen-Liaw A."/>
        </authorList>
    </citation>
    <scope>NUCLEOTIDE SEQUENCE</scope>
    <source>
        <strain evidence="1">A1_m1001262Bd0_191120</strain>
    </source>
</reference>
<evidence type="ECO:0000313" key="2">
    <source>
        <dbReference type="Proteomes" id="UP001218502"/>
    </source>
</evidence>
<dbReference type="RefSeq" id="WP_178241258.1">
    <property type="nucleotide sequence ID" value="NZ_JAQNQY010000017.1"/>
</dbReference>
<comment type="caution">
    <text evidence="1">The sequence shown here is derived from an EMBL/GenBank/DDBJ whole genome shotgun (WGS) entry which is preliminary data.</text>
</comment>
<dbReference type="AlphaFoldDB" id="A0AAW6G2L7"/>
<evidence type="ECO:0000313" key="1">
    <source>
        <dbReference type="EMBL" id="MDC1753696.1"/>
    </source>
</evidence>
<protein>
    <submittedName>
        <fullName evidence="1">Uncharacterized protein</fullName>
    </submittedName>
</protein>
<sequence length="131" mass="15352">MDNKEFNLRKDWDSIETVASDIWPEEWSQLNPLEIKALEEIIEKKKSLNTEIVDVPGGMSCDFSVDLENVYYQLAILWYLKNLTGITNEDIRRKMESFIKASDKRIKLVYKTVIEPQLDNLISILKKNDNL</sequence>
<dbReference type="Proteomes" id="UP001218502">
    <property type="component" value="Unassembled WGS sequence"/>
</dbReference>
<accession>A0AAW6G2L7</accession>
<proteinExistence type="predicted"/>